<gene>
    <name evidence="1" type="ORF">BTM25_55310</name>
</gene>
<comment type="caution">
    <text evidence="1">The sequence shown here is derived from an EMBL/GenBank/DDBJ whole genome shotgun (WGS) entry which is preliminary data.</text>
</comment>
<proteinExistence type="predicted"/>
<protein>
    <submittedName>
        <fullName evidence="1">Uncharacterized protein</fullName>
    </submittedName>
</protein>
<dbReference type="EMBL" id="MTBP01000005">
    <property type="protein sequence ID" value="POM22581.1"/>
    <property type="molecule type" value="Genomic_DNA"/>
</dbReference>
<dbReference type="RefSeq" id="WP_103566410.1">
    <property type="nucleotide sequence ID" value="NZ_MTBP01000005.1"/>
</dbReference>
<evidence type="ECO:0000313" key="1">
    <source>
        <dbReference type="EMBL" id="POM22581.1"/>
    </source>
</evidence>
<dbReference type="Proteomes" id="UP000242367">
    <property type="component" value="Unassembled WGS sequence"/>
</dbReference>
<organism evidence="1 2">
    <name type="scientific">Actinomadura rubteroloni</name>
    <dbReference type="NCBI Taxonomy" id="1926885"/>
    <lineage>
        <taxon>Bacteria</taxon>
        <taxon>Bacillati</taxon>
        <taxon>Actinomycetota</taxon>
        <taxon>Actinomycetes</taxon>
        <taxon>Streptosporangiales</taxon>
        <taxon>Thermomonosporaceae</taxon>
        <taxon>Actinomadura</taxon>
    </lineage>
</organism>
<evidence type="ECO:0000313" key="2">
    <source>
        <dbReference type="Proteomes" id="UP000242367"/>
    </source>
</evidence>
<dbReference type="AlphaFoldDB" id="A0A2P4UC00"/>
<accession>A0A2P4UC00</accession>
<keyword evidence="2" id="KW-1185">Reference proteome</keyword>
<name>A0A2P4UC00_9ACTN</name>
<sequence>MEFPEWRLTGDTRFPAAANIDGCWLVLRINGFPDHPLWTPFVDGVARPDLADTFPGAGRPLSGSAPPLDAGLAEQVLAPVRAFAVYGSEIGEPCDDPVCCPVI</sequence>
<reference evidence="1 2" key="1">
    <citation type="journal article" date="2017" name="Chemistry">
        <title>Isolation, Biosynthesis and Chemical Modifications of Rubterolones A-F: Rare Tropolone Alkaloids from Actinomadura sp. 5-2.</title>
        <authorList>
            <person name="Guo H."/>
            <person name="Benndorf R."/>
            <person name="Leichnitz D."/>
            <person name="Klassen J.L."/>
            <person name="Vollmers J."/>
            <person name="Gorls H."/>
            <person name="Steinacker M."/>
            <person name="Weigel C."/>
            <person name="Dahse H.M."/>
            <person name="Kaster A.K."/>
            <person name="de Beer Z.W."/>
            <person name="Poulsen M."/>
            <person name="Beemelmanns C."/>
        </authorList>
    </citation>
    <scope>NUCLEOTIDE SEQUENCE [LARGE SCALE GENOMIC DNA]</scope>
    <source>
        <strain evidence="1 2">5-2</strain>
    </source>
</reference>